<evidence type="ECO:0000256" key="1">
    <source>
        <dbReference type="ARBA" id="ARBA00008645"/>
    </source>
</evidence>
<gene>
    <name evidence="4" type="ORF">POL25_40520</name>
</gene>
<organism evidence="4 5">
    <name type="scientific">Nannocystis bainbridge</name>
    <dbReference type="NCBI Taxonomy" id="2995303"/>
    <lineage>
        <taxon>Bacteria</taxon>
        <taxon>Pseudomonadati</taxon>
        <taxon>Myxococcota</taxon>
        <taxon>Polyangia</taxon>
        <taxon>Nannocystales</taxon>
        <taxon>Nannocystaceae</taxon>
        <taxon>Nannocystis</taxon>
    </lineage>
</organism>
<evidence type="ECO:0000313" key="4">
    <source>
        <dbReference type="EMBL" id="MDC0723241.1"/>
    </source>
</evidence>
<name>A0ABT5EEI2_9BACT</name>
<reference evidence="4 5" key="1">
    <citation type="submission" date="2022-11" db="EMBL/GenBank/DDBJ databases">
        <title>Minimal conservation of predation-associated metabolite biosynthetic gene clusters underscores biosynthetic potential of Myxococcota including descriptions for ten novel species: Archangium lansinium sp. nov., Myxococcus landrumus sp. nov., Nannocystis bai.</title>
        <authorList>
            <person name="Ahearne A."/>
            <person name="Stevens C."/>
            <person name="Dowd S."/>
        </authorList>
    </citation>
    <scope>NUCLEOTIDE SEQUENCE [LARGE SCALE GENOMIC DNA]</scope>
    <source>
        <strain evidence="4 5">BB15-2</strain>
    </source>
</reference>
<dbReference type="Gene3D" id="3.40.50.1820">
    <property type="entry name" value="alpha/beta hydrolase"/>
    <property type="match status" value="1"/>
</dbReference>
<protein>
    <submittedName>
        <fullName evidence="4">Alpha/beta hydrolase</fullName>
    </submittedName>
</protein>
<comment type="similarity">
    <text evidence="1">Belongs to the AB hydrolase superfamily.</text>
</comment>
<dbReference type="PANTHER" id="PTHR43798">
    <property type="entry name" value="MONOACYLGLYCEROL LIPASE"/>
    <property type="match status" value="1"/>
</dbReference>
<dbReference type="PANTHER" id="PTHR43798:SF14">
    <property type="entry name" value="SERINE HYDROLASE-LIKE PROTEIN DDB_G0286239"/>
    <property type="match status" value="1"/>
</dbReference>
<proteinExistence type="inferred from homology"/>
<keyword evidence="5" id="KW-1185">Reference proteome</keyword>
<sequence>MLSPRGERLIDVGGVRLAALCFGPEDGVPVLAMHGWLDNAASFERLAEHLSGVNLVALDLAGHGLSQRRADGVYVFLDYVADASLAISALGWSRCVVVGHSLGAGVAALLAGTCPEQVAKLVLLEGLGPLTSPDEAAPKQLREALQAEQAARARDEHVGYADAEQVAQRLATATGMRVDSARILLRRGLEPHAGRVRWRADPRLRLPSRQRLTEAQVRTFFTAVVCPTLVVRAVPGMTFDEALMRERLAALAGAVLAELPGGHHVHLDEPAATAAIVGPFVTGAESAA</sequence>
<dbReference type="SUPFAM" id="SSF53474">
    <property type="entry name" value="alpha/beta-Hydrolases"/>
    <property type="match status" value="1"/>
</dbReference>
<accession>A0ABT5EEI2</accession>
<dbReference type="PRINTS" id="PR00111">
    <property type="entry name" value="ABHYDROLASE"/>
</dbReference>
<dbReference type="GO" id="GO:0016787">
    <property type="term" value="F:hydrolase activity"/>
    <property type="evidence" value="ECO:0007669"/>
    <property type="project" value="UniProtKB-KW"/>
</dbReference>
<dbReference type="RefSeq" id="WP_272091783.1">
    <property type="nucleotide sequence ID" value="NZ_JAQNDL010000005.1"/>
</dbReference>
<feature type="domain" description="AB hydrolase-1" evidence="3">
    <location>
        <begin position="29"/>
        <end position="270"/>
    </location>
</feature>
<keyword evidence="2 4" id="KW-0378">Hydrolase</keyword>
<evidence type="ECO:0000256" key="2">
    <source>
        <dbReference type="ARBA" id="ARBA00022801"/>
    </source>
</evidence>
<comment type="caution">
    <text evidence="4">The sequence shown here is derived from an EMBL/GenBank/DDBJ whole genome shotgun (WGS) entry which is preliminary data.</text>
</comment>
<dbReference type="EMBL" id="JAQNDL010000005">
    <property type="protein sequence ID" value="MDC0723241.1"/>
    <property type="molecule type" value="Genomic_DNA"/>
</dbReference>
<dbReference type="InterPro" id="IPR050266">
    <property type="entry name" value="AB_hydrolase_sf"/>
</dbReference>
<dbReference type="InterPro" id="IPR029058">
    <property type="entry name" value="AB_hydrolase_fold"/>
</dbReference>
<evidence type="ECO:0000313" key="5">
    <source>
        <dbReference type="Proteomes" id="UP001221686"/>
    </source>
</evidence>
<dbReference type="InterPro" id="IPR000073">
    <property type="entry name" value="AB_hydrolase_1"/>
</dbReference>
<dbReference type="Proteomes" id="UP001221686">
    <property type="component" value="Unassembled WGS sequence"/>
</dbReference>
<dbReference type="Pfam" id="PF00561">
    <property type="entry name" value="Abhydrolase_1"/>
    <property type="match status" value="1"/>
</dbReference>
<evidence type="ECO:0000259" key="3">
    <source>
        <dbReference type="Pfam" id="PF00561"/>
    </source>
</evidence>